<gene>
    <name evidence="1" type="ORF">P691DRAFT_265804</name>
</gene>
<reference evidence="1" key="1">
    <citation type="submission" date="2020-11" db="EMBL/GenBank/DDBJ databases">
        <authorList>
            <consortium name="DOE Joint Genome Institute"/>
            <person name="Ahrendt S."/>
            <person name="Riley R."/>
            <person name="Andreopoulos W."/>
            <person name="Labutti K."/>
            <person name="Pangilinan J."/>
            <person name="Ruiz-Duenas F.J."/>
            <person name="Barrasa J.M."/>
            <person name="Sanchez-Garcia M."/>
            <person name="Camarero S."/>
            <person name="Miyauchi S."/>
            <person name="Serrano A."/>
            <person name="Linde D."/>
            <person name="Babiker R."/>
            <person name="Drula E."/>
            <person name="Ayuso-Fernandez I."/>
            <person name="Pacheco R."/>
            <person name="Padilla G."/>
            <person name="Ferreira P."/>
            <person name="Barriuso J."/>
            <person name="Kellner H."/>
            <person name="Castanera R."/>
            <person name="Alfaro M."/>
            <person name="Ramirez L."/>
            <person name="Pisabarro A.G."/>
            <person name="Kuo A."/>
            <person name="Tritt A."/>
            <person name="Lipzen A."/>
            <person name="He G."/>
            <person name="Yan M."/>
            <person name="Ng V."/>
            <person name="Cullen D."/>
            <person name="Martin F."/>
            <person name="Rosso M.-N."/>
            <person name="Henrissat B."/>
            <person name="Hibbett D."/>
            <person name="Martinez A.T."/>
            <person name="Grigoriev I.V."/>
        </authorList>
    </citation>
    <scope>NUCLEOTIDE SEQUENCE</scope>
    <source>
        <strain evidence="1">MF-IS2</strain>
    </source>
</reference>
<sequence length="74" mass="8112">MDSIIPVFSRMAESDYFLGRSPTSLPSVRFVPLKLLVRSVPKQPFLHSTSMDPWGVGISVKPGLAILISGIRTL</sequence>
<comment type="caution">
    <text evidence="1">The sequence shown here is derived from an EMBL/GenBank/DDBJ whole genome shotgun (WGS) entry which is preliminary data.</text>
</comment>
<dbReference type="Proteomes" id="UP000807342">
    <property type="component" value="Unassembled WGS sequence"/>
</dbReference>
<evidence type="ECO:0000313" key="2">
    <source>
        <dbReference type="Proteomes" id="UP000807342"/>
    </source>
</evidence>
<dbReference type="AlphaFoldDB" id="A0A9P5X6R6"/>
<keyword evidence="2" id="KW-1185">Reference proteome</keyword>
<dbReference type="EMBL" id="MU151298">
    <property type="protein sequence ID" value="KAF9445498.1"/>
    <property type="molecule type" value="Genomic_DNA"/>
</dbReference>
<name>A0A9P5X6R6_9AGAR</name>
<organism evidence="1 2">
    <name type="scientific">Macrolepiota fuliginosa MF-IS2</name>
    <dbReference type="NCBI Taxonomy" id="1400762"/>
    <lineage>
        <taxon>Eukaryota</taxon>
        <taxon>Fungi</taxon>
        <taxon>Dikarya</taxon>
        <taxon>Basidiomycota</taxon>
        <taxon>Agaricomycotina</taxon>
        <taxon>Agaricomycetes</taxon>
        <taxon>Agaricomycetidae</taxon>
        <taxon>Agaricales</taxon>
        <taxon>Agaricineae</taxon>
        <taxon>Agaricaceae</taxon>
        <taxon>Macrolepiota</taxon>
    </lineage>
</organism>
<accession>A0A9P5X6R6</accession>
<protein>
    <submittedName>
        <fullName evidence="1">Uncharacterized protein</fullName>
    </submittedName>
</protein>
<proteinExistence type="predicted"/>
<evidence type="ECO:0000313" key="1">
    <source>
        <dbReference type="EMBL" id="KAF9445498.1"/>
    </source>
</evidence>